<gene>
    <name evidence="8" type="ORF">N47_D30490</name>
</gene>
<comment type="similarity">
    <text evidence="2 6">Belongs to the PstS family.</text>
</comment>
<comment type="function">
    <text evidence="1">Part of the ABC transporter complex PstSACB involved in phosphate import.</text>
</comment>
<keyword evidence="4 6" id="KW-0813">Transport</keyword>
<comment type="subunit">
    <text evidence="3">The complex is composed of two ATP-binding proteins (PstB), two transmembrane proteins (PstC and PstA) and a solute-binding protein (PstS).</text>
</comment>
<dbReference type="PANTHER" id="PTHR42996">
    <property type="entry name" value="PHOSPHATE-BINDING PROTEIN PSTS"/>
    <property type="match status" value="1"/>
</dbReference>
<sequence>MSLFQNTALGANIIIKGAGATFPYPLYKTWVETYYNKTGIRIDYQAVGSGSGIKQLFNGKVDFGATDAYLSDAELKKAPGQILHIPTCVGAVAICYNLPLGGHFKSILKMTPELLSKIFMGKVTNWSNNEISRINPGIDFPDTKITIVHRSEESGTNFVFTNYLSKASREWKDNIGCGKTVRWPVGIGVEGNPGVVNYLKKIPGSIGYVELTWAKKNQMPAAMIQNRKGNYIEPTLKSLSEAAKIDLPSDTRVLITDTDAPEGYPISSFTWLIFYKEQANNQRNREEAAALLKFLLWAIKDGQHFNKTLHYAKLPEEAVSYAEKIIKSITYGEIPIVD</sequence>
<organism evidence="8">
    <name type="scientific">uncultured Desulfobacterium sp</name>
    <dbReference type="NCBI Taxonomy" id="201089"/>
    <lineage>
        <taxon>Bacteria</taxon>
        <taxon>Pseudomonadati</taxon>
        <taxon>Thermodesulfobacteriota</taxon>
        <taxon>Desulfobacteria</taxon>
        <taxon>Desulfobacterales</taxon>
        <taxon>Desulfobacteriaceae</taxon>
        <taxon>Desulfobacterium</taxon>
        <taxon>environmental samples</taxon>
    </lineage>
</organism>
<dbReference type="GO" id="GO:0042301">
    <property type="term" value="F:phosphate ion binding"/>
    <property type="evidence" value="ECO:0007669"/>
    <property type="project" value="InterPro"/>
</dbReference>
<name>E1YHX1_9BACT</name>
<evidence type="ECO:0000256" key="1">
    <source>
        <dbReference type="ARBA" id="ARBA00002841"/>
    </source>
</evidence>
<reference evidence="8" key="1">
    <citation type="journal article" date="2011" name="Environ. Microbiol.">
        <title>Genomic insights into the metabolic potential of the polycyclic aromatic hydrocarbon degrading sulfate-reducing Deltaproteobacterium N47.</title>
        <authorList>
            <person name="Bergmann F."/>
            <person name="Selesi D."/>
            <person name="Weinmaier T."/>
            <person name="Tischler P."/>
            <person name="Rattei T."/>
            <person name="Meckenstock R.U."/>
        </authorList>
    </citation>
    <scope>NUCLEOTIDE SEQUENCE</scope>
</reference>
<proteinExistence type="inferred from homology"/>
<accession>E1YHX1</accession>
<dbReference type="GO" id="GO:0043190">
    <property type="term" value="C:ATP-binding cassette (ABC) transporter complex"/>
    <property type="evidence" value="ECO:0007669"/>
    <property type="project" value="InterPro"/>
</dbReference>
<keyword evidence="5 6" id="KW-0592">Phosphate transport</keyword>
<dbReference type="InterPro" id="IPR024370">
    <property type="entry name" value="PBP_domain"/>
</dbReference>
<feature type="domain" description="PBP" evidence="7">
    <location>
        <begin position="10"/>
        <end position="296"/>
    </location>
</feature>
<dbReference type="NCBIfam" id="TIGR00975">
    <property type="entry name" value="3a0107s03"/>
    <property type="match status" value="1"/>
</dbReference>
<protein>
    <recommendedName>
        <fullName evidence="6">Phosphate-binding protein</fullName>
    </recommendedName>
</protein>
<evidence type="ECO:0000256" key="6">
    <source>
        <dbReference type="PIRNR" id="PIRNR002756"/>
    </source>
</evidence>
<evidence type="ECO:0000256" key="5">
    <source>
        <dbReference type="ARBA" id="ARBA00022592"/>
    </source>
</evidence>
<dbReference type="SUPFAM" id="SSF53850">
    <property type="entry name" value="Periplasmic binding protein-like II"/>
    <property type="match status" value="1"/>
</dbReference>
<dbReference type="Gene3D" id="3.40.190.10">
    <property type="entry name" value="Periplasmic binding protein-like II"/>
    <property type="match status" value="2"/>
</dbReference>
<dbReference type="GO" id="GO:0035435">
    <property type="term" value="P:phosphate ion transmembrane transport"/>
    <property type="evidence" value="ECO:0007669"/>
    <property type="project" value="InterPro"/>
</dbReference>
<dbReference type="InterPro" id="IPR050962">
    <property type="entry name" value="Phosphate-bind_PstS"/>
</dbReference>
<evidence type="ECO:0000256" key="3">
    <source>
        <dbReference type="ARBA" id="ARBA00011529"/>
    </source>
</evidence>
<dbReference type="PIRSF" id="PIRSF002756">
    <property type="entry name" value="PstS"/>
    <property type="match status" value="1"/>
</dbReference>
<evidence type="ECO:0000313" key="8">
    <source>
        <dbReference type="EMBL" id="CBX30240.1"/>
    </source>
</evidence>
<evidence type="ECO:0000256" key="2">
    <source>
        <dbReference type="ARBA" id="ARBA00008725"/>
    </source>
</evidence>
<dbReference type="Pfam" id="PF12849">
    <property type="entry name" value="PBP_like_2"/>
    <property type="match status" value="1"/>
</dbReference>
<dbReference type="InterPro" id="IPR005673">
    <property type="entry name" value="ABC_phos-bd_PstS"/>
</dbReference>
<dbReference type="AlphaFoldDB" id="E1YHX1"/>
<dbReference type="PANTHER" id="PTHR42996:SF1">
    <property type="entry name" value="PHOSPHATE-BINDING PROTEIN PSTS"/>
    <property type="match status" value="1"/>
</dbReference>
<evidence type="ECO:0000256" key="4">
    <source>
        <dbReference type="ARBA" id="ARBA00022448"/>
    </source>
</evidence>
<dbReference type="EMBL" id="FR695874">
    <property type="protein sequence ID" value="CBX30240.1"/>
    <property type="molecule type" value="Genomic_DNA"/>
</dbReference>
<evidence type="ECO:0000259" key="7">
    <source>
        <dbReference type="Pfam" id="PF12849"/>
    </source>
</evidence>
<dbReference type="CDD" id="cd13565">
    <property type="entry name" value="PBP2_PstS"/>
    <property type="match status" value="1"/>
</dbReference>